<dbReference type="InterPro" id="IPR050925">
    <property type="entry name" value="Rhomboid_protease_S54"/>
</dbReference>
<gene>
    <name evidence="10" type="ORF">TSPGSL018_3908</name>
    <name evidence="9" type="ORF">TSPGSL018_6398</name>
</gene>
<feature type="domain" description="Peptidase S54 rhomboid" evidence="8">
    <location>
        <begin position="124"/>
        <end position="262"/>
    </location>
</feature>
<evidence type="ECO:0000256" key="4">
    <source>
        <dbReference type="ARBA" id="ARBA00022989"/>
    </source>
</evidence>
<dbReference type="InterPro" id="IPR022764">
    <property type="entry name" value="Peptidase_S54_rhomboid_dom"/>
</dbReference>
<dbReference type="InterPro" id="IPR035952">
    <property type="entry name" value="Rhomboid-like_sf"/>
</dbReference>
<proteinExistence type="inferred from homology"/>
<evidence type="ECO:0000256" key="3">
    <source>
        <dbReference type="ARBA" id="ARBA00022692"/>
    </source>
</evidence>
<evidence type="ECO:0000256" key="6">
    <source>
        <dbReference type="SAM" id="MobiDB-lite"/>
    </source>
</evidence>
<evidence type="ECO:0000256" key="2">
    <source>
        <dbReference type="ARBA" id="ARBA00009045"/>
    </source>
</evidence>
<evidence type="ECO:0000313" key="10">
    <source>
        <dbReference type="EMBL" id="JAC83204.1"/>
    </source>
</evidence>
<evidence type="ECO:0000256" key="1">
    <source>
        <dbReference type="ARBA" id="ARBA00004141"/>
    </source>
</evidence>
<name>A0A061SJK1_9CHLO</name>
<reference evidence="10" key="1">
    <citation type="submission" date="2014-05" db="EMBL/GenBank/DDBJ databases">
        <title>The transcriptome of the halophilic microalga Tetraselmis sp. GSL018 isolated from the Great Salt Lake, Utah.</title>
        <authorList>
            <person name="Jinkerson R.E."/>
            <person name="D'Adamo S."/>
            <person name="Posewitz M.C."/>
        </authorList>
    </citation>
    <scope>NUCLEOTIDE SEQUENCE</scope>
    <source>
        <strain evidence="10">GSL018</strain>
    </source>
</reference>
<dbReference type="GO" id="GO:0016020">
    <property type="term" value="C:membrane"/>
    <property type="evidence" value="ECO:0007669"/>
    <property type="project" value="UniProtKB-SubCell"/>
</dbReference>
<dbReference type="AlphaFoldDB" id="A0A061SJK1"/>
<dbReference type="EMBL" id="GBEZ01002967">
    <property type="protein sequence ID" value="JAC82130.1"/>
    <property type="molecule type" value="Transcribed_RNA"/>
</dbReference>
<keyword evidence="3 7" id="KW-0812">Transmembrane</keyword>
<dbReference type="PANTHER" id="PTHR43731">
    <property type="entry name" value="RHOMBOID PROTEASE"/>
    <property type="match status" value="1"/>
</dbReference>
<evidence type="ECO:0000259" key="8">
    <source>
        <dbReference type="Pfam" id="PF01694"/>
    </source>
</evidence>
<protein>
    <submittedName>
        <fullName evidence="10">Rhomboid-like protein 10</fullName>
    </submittedName>
</protein>
<accession>A0A061SJK1</accession>
<keyword evidence="4 7" id="KW-1133">Transmembrane helix</keyword>
<feature type="compositionally biased region" description="Basic and acidic residues" evidence="6">
    <location>
        <begin position="271"/>
        <end position="288"/>
    </location>
</feature>
<dbReference type="Gene3D" id="1.20.1540.10">
    <property type="entry name" value="Rhomboid-like"/>
    <property type="match status" value="1"/>
</dbReference>
<sequence length="302" mass="32310">MAPWKPGSLNCCSRRNGGFANNWWRPPRINLDRLPRLRSCNSGVPFRAVAGVGLVTATGASALYVAGGGGLIPGRSSNELGHPSRRLTDLLLALNCSVFVANLAMGGDKLLVMGAKVNSAILAGQWWRLLTATTLHGGVLHLLVNCVSLSNIGPLLERISGQERFAAVYALSGLTGSLASFCFNSHPSVGASGAIFGLGGALAVFFYRHRELMGDYSERVLNQLGMNLLINFGFGLLSRSIDNWAHFGGMLGGAIVAWLLGPRLVLRRSEEGDARRKGKPDVRFEDHPPIPIFASSPRVLKP</sequence>
<evidence type="ECO:0000256" key="5">
    <source>
        <dbReference type="ARBA" id="ARBA00023136"/>
    </source>
</evidence>
<feature type="transmembrane region" description="Helical" evidence="7">
    <location>
        <begin position="220"/>
        <end position="238"/>
    </location>
</feature>
<dbReference type="EMBL" id="GBEZ01001799">
    <property type="protein sequence ID" value="JAC83204.1"/>
    <property type="molecule type" value="Transcribed_RNA"/>
</dbReference>
<keyword evidence="5 7" id="KW-0472">Membrane</keyword>
<dbReference type="Pfam" id="PF01694">
    <property type="entry name" value="Rhomboid"/>
    <property type="match status" value="1"/>
</dbReference>
<comment type="similarity">
    <text evidence="2">Belongs to the peptidase S54 family.</text>
</comment>
<evidence type="ECO:0000256" key="7">
    <source>
        <dbReference type="SAM" id="Phobius"/>
    </source>
</evidence>
<feature type="transmembrane region" description="Helical" evidence="7">
    <location>
        <begin position="189"/>
        <end position="208"/>
    </location>
</feature>
<dbReference type="GO" id="GO:0004252">
    <property type="term" value="F:serine-type endopeptidase activity"/>
    <property type="evidence" value="ECO:0007669"/>
    <property type="project" value="InterPro"/>
</dbReference>
<dbReference type="SUPFAM" id="SSF144091">
    <property type="entry name" value="Rhomboid-like"/>
    <property type="match status" value="1"/>
</dbReference>
<evidence type="ECO:0000313" key="9">
    <source>
        <dbReference type="EMBL" id="JAC82130.1"/>
    </source>
</evidence>
<organism evidence="10">
    <name type="scientific">Tetraselmis sp. GSL018</name>
    <dbReference type="NCBI Taxonomy" id="582737"/>
    <lineage>
        <taxon>Eukaryota</taxon>
        <taxon>Viridiplantae</taxon>
        <taxon>Chlorophyta</taxon>
        <taxon>core chlorophytes</taxon>
        <taxon>Chlorodendrophyceae</taxon>
        <taxon>Chlorodendrales</taxon>
        <taxon>Chlorodendraceae</taxon>
        <taxon>Tetraselmis</taxon>
    </lineage>
</organism>
<feature type="region of interest" description="Disordered" evidence="6">
    <location>
        <begin position="271"/>
        <end position="302"/>
    </location>
</feature>
<feature type="transmembrane region" description="Helical" evidence="7">
    <location>
        <begin position="244"/>
        <end position="266"/>
    </location>
</feature>
<dbReference type="PANTHER" id="PTHR43731:SF26">
    <property type="entry name" value="RHOMBOID-LIKE PROTEIN 10, CHLOROPLASTIC"/>
    <property type="match status" value="1"/>
</dbReference>
<comment type="subcellular location">
    <subcellularLocation>
        <location evidence="1">Membrane</location>
        <topology evidence="1">Multi-pass membrane protein</topology>
    </subcellularLocation>
</comment>